<feature type="signal peptide" evidence="2">
    <location>
        <begin position="1"/>
        <end position="22"/>
    </location>
</feature>
<feature type="chain" id="PRO_5046938914" evidence="2">
    <location>
        <begin position="23"/>
        <end position="71"/>
    </location>
</feature>
<accession>A0ABS9KU85</accession>
<proteinExistence type="predicted"/>
<dbReference type="Pfam" id="PF20077">
    <property type="entry name" value="CcmD_alt"/>
    <property type="match status" value="1"/>
</dbReference>
<keyword evidence="1" id="KW-0472">Membrane</keyword>
<keyword evidence="2" id="KW-0732">Signal</keyword>
<gene>
    <name evidence="3" type="ORF">LZZ85_16460</name>
</gene>
<dbReference type="EMBL" id="JAKLTR010000010">
    <property type="protein sequence ID" value="MCG2615890.1"/>
    <property type="molecule type" value="Genomic_DNA"/>
</dbReference>
<comment type="caution">
    <text evidence="3">The sequence shown here is derived from an EMBL/GenBank/DDBJ whole genome shotgun (WGS) entry which is preliminary data.</text>
</comment>
<evidence type="ECO:0000256" key="2">
    <source>
        <dbReference type="SAM" id="SignalP"/>
    </source>
</evidence>
<sequence length="71" mass="8119">MRKIKSLLLLFIVLSFTTAVQAQTNEVSAFEQTMRGNGRIYVVIAVMTTILVGLFLYLIRLDRKISKLEKN</sequence>
<reference evidence="3" key="1">
    <citation type="submission" date="2022-01" db="EMBL/GenBank/DDBJ databases">
        <authorList>
            <person name="Jo J.-H."/>
            <person name="Im W.-T."/>
        </authorList>
    </citation>
    <scope>NUCLEOTIDE SEQUENCE</scope>
    <source>
        <strain evidence="3">NA20</strain>
    </source>
</reference>
<keyword evidence="1" id="KW-0812">Transmembrane</keyword>
<dbReference type="RefSeq" id="WP_237874349.1">
    <property type="nucleotide sequence ID" value="NZ_JAKLTR010000010.1"/>
</dbReference>
<evidence type="ECO:0000313" key="4">
    <source>
        <dbReference type="Proteomes" id="UP001165367"/>
    </source>
</evidence>
<evidence type="ECO:0000256" key="1">
    <source>
        <dbReference type="SAM" id="Phobius"/>
    </source>
</evidence>
<name>A0ABS9KU85_9BACT</name>
<keyword evidence="4" id="KW-1185">Reference proteome</keyword>
<keyword evidence="1" id="KW-1133">Transmembrane helix</keyword>
<feature type="transmembrane region" description="Helical" evidence="1">
    <location>
        <begin position="38"/>
        <end position="59"/>
    </location>
</feature>
<dbReference type="Proteomes" id="UP001165367">
    <property type="component" value="Unassembled WGS sequence"/>
</dbReference>
<evidence type="ECO:0000313" key="3">
    <source>
        <dbReference type="EMBL" id="MCG2615890.1"/>
    </source>
</evidence>
<organism evidence="3 4">
    <name type="scientific">Terrimonas ginsenosidimutans</name>
    <dbReference type="NCBI Taxonomy" id="2908004"/>
    <lineage>
        <taxon>Bacteria</taxon>
        <taxon>Pseudomonadati</taxon>
        <taxon>Bacteroidota</taxon>
        <taxon>Chitinophagia</taxon>
        <taxon>Chitinophagales</taxon>
        <taxon>Chitinophagaceae</taxon>
        <taxon>Terrimonas</taxon>
    </lineage>
</organism>
<protein>
    <submittedName>
        <fullName evidence="3">CcmD family protein</fullName>
    </submittedName>
</protein>